<accession>A0A1P8UH19</accession>
<dbReference type="KEGG" id="afy:BW247_08235"/>
<dbReference type="PANTHER" id="PTHR21015">
    <property type="entry name" value="UDP-N-ACETYLGLUCOSAMINE--N-ACETYLMURAMYL-(PENTAPEPTIDE) PYROPHOSPHORYL-UNDECAPRENOL N-ACETYLGLUCOSAMINE TRANSFERASE 1"/>
    <property type="match status" value="1"/>
</dbReference>
<organism evidence="2 3">
    <name type="scientific">Acidihalobacter ferrooxydans</name>
    <dbReference type="NCBI Taxonomy" id="1765967"/>
    <lineage>
        <taxon>Bacteria</taxon>
        <taxon>Pseudomonadati</taxon>
        <taxon>Pseudomonadota</taxon>
        <taxon>Gammaproteobacteria</taxon>
        <taxon>Chromatiales</taxon>
        <taxon>Ectothiorhodospiraceae</taxon>
        <taxon>Acidihalobacter</taxon>
    </lineage>
</organism>
<dbReference type="SUPFAM" id="SSF53756">
    <property type="entry name" value="UDP-Glycosyltransferase/glycogen phosphorylase"/>
    <property type="match status" value="1"/>
</dbReference>
<dbReference type="PANTHER" id="PTHR21015:SF22">
    <property type="entry name" value="GLYCOSYLTRANSFERASE"/>
    <property type="match status" value="1"/>
</dbReference>
<protein>
    <recommendedName>
        <fullName evidence="1">Glycosyl transferase family 28 C-terminal domain-containing protein</fullName>
    </recommendedName>
</protein>
<name>A0A1P8UH19_9GAMM</name>
<dbReference type="Gene3D" id="3.40.50.2000">
    <property type="entry name" value="Glycogen Phosphorylase B"/>
    <property type="match status" value="1"/>
</dbReference>
<gene>
    <name evidence="2" type="ORF">BW247_08235</name>
</gene>
<feature type="domain" description="Glycosyl transferase family 28 C-terminal" evidence="1">
    <location>
        <begin position="258"/>
        <end position="327"/>
    </location>
</feature>
<evidence type="ECO:0000259" key="1">
    <source>
        <dbReference type="Pfam" id="PF04101"/>
    </source>
</evidence>
<dbReference type="EMBL" id="CP019434">
    <property type="protein sequence ID" value="APZ43081.1"/>
    <property type="molecule type" value="Genomic_DNA"/>
</dbReference>
<proteinExistence type="predicted"/>
<evidence type="ECO:0000313" key="3">
    <source>
        <dbReference type="Proteomes" id="UP000243807"/>
    </source>
</evidence>
<dbReference type="Proteomes" id="UP000243807">
    <property type="component" value="Chromosome"/>
</dbReference>
<dbReference type="AlphaFoldDB" id="A0A1P8UH19"/>
<evidence type="ECO:0000313" key="2">
    <source>
        <dbReference type="EMBL" id="APZ43081.1"/>
    </source>
</evidence>
<dbReference type="OrthoDB" id="503443at2"/>
<sequence length="366" mass="41190">MLSVKYLFAVHDWGLGHATRDLLLIRALLDADHEVTVLTTGRALVLLRQELGERCRYIDYPDIPKPLGRSAFGFYVRMTLSMPAVLRRFRLERAYTRRLCREQNFDCVISDSRMGVVSTQVPSYYIFHSLRQIMPRPLRALSRAVERNQQRLLSSARLVLVPDEEADGGIAGALCHDTDCDWSGRIAYLGILSGVAAQDVETDVDVFVSISGAEPQRGYFEEKILAQVAGLAPRRVVVTLGRPDLPYRCWEHGGATVHTYLDRLQQQALLNRARLVVTRSGYTTLMELAELGKRALLVPTVGQSEQEYLADYHHERGHAHAVRQPQLQLDRDVPLAERTAGLPRVHPTRESIRRFLDIVTATTGGA</sequence>
<dbReference type="STRING" id="1765967.BW247_08235"/>
<dbReference type="GO" id="GO:0016758">
    <property type="term" value="F:hexosyltransferase activity"/>
    <property type="evidence" value="ECO:0007669"/>
    <property type="project" value="InterPro"/>
</dbReference>
<reference evidence="2 3" key="1">
    <citation type="submission" date="2017-01" db="EMBL/GenBank/DDBJ databases">
        <title>Draft sequence of Acidihalobacter ferrooxidans strain DSM 14175 (strain V8).</title>
        <authorList>
            <person name="Khaleque H.N."/>
            <person name="Ramsay J.P."/>
            <person name="Murphy R.J.T."/>
            <person name="Kaksonen A.H."/>
            <person name="Boxall N.J."/>
            <person name="Watkin E.L.J."/>
        </authorList>
    </citation>
    <scope>NUCLEOTIDE SEQUENCE [LARGE SCALE GENOMIC DNA]</scope>
    <source>
        <strain evidence="2 3">V8</strain>
    </source>
</reference>
<keyword evidence="3" id="KW-1185">Reference proteome</keyword>
<dbReference type="Pfam" id="PF04101">
    <property type="entry name" value="Glyco_tran_28_C"/>
    <property type="match status" value="1"/>
</dbReference>
<dbReference type="InterPro" id="IPR007235">
    <property type="entry name" value="Glyco_trans_28_C"/>
</dbReference>